<dbReference type="SUPFAM" id="SSF52540">
    <property type="entry name" value="P-loop containing nucleoside triphosphate hydrolases"/>
    <property type="match status" value="1"/>
</dbReference>
<evidence type="ECO:0000256" key="1">
    <source>
        <dbReference type="ARBA" id="ARBA00022741"/>
    </source>
</evidence>
<evidence type="ECO:0000256" key="3">
    <source>
        <dbReference type="ARBA" id="ARBA00022840"/>
    </source>
</evidence>
<dbReference type="AlphaFoldDB" id="A0A1D7YK81"/>
<dbReference type="GO" id="GO:0017111">
    <property type="term" value="F:ribonucleoside triphosphate phosphatase activity"/>
    <property type="evidence" value="ECO:0007669"/>
    <property type="project" value="InterPro"/>
</dbReference>
<dbReference type="SMART" id="SM00382">
    <property type="entry name" value="AAA"/>
    <property type="match status" value="1"/>
</dbReference>
<keyword evidence="3" id="KW-0067">ATP-binding</keyword>
<evidence type="ECO:0000259" key="4">
    <source>
        <dbReference type="SMART" id="SM00382"/>
    </source>
</evidence>
<keyword evidence="1" id="KW-0547">Nucleotide-binding</keyword>
<dbReference type="InterPro" id="IPR027417">
    <property type="entry name" value="P-loop_NTPase"/>
</dbReference>
<feature type="domain" description="AAA+ ATPase" evidence="4">
    <location>
        <begin position="1"/>
        <end position="154"/>
    </location>
</feature>
<dbReference type="Proteomes" id="UP000094960">
    <property type="component" value="Chromosome"/>
</dbReference>
<dbReference type="Pfam" id="PF03266">
    <property type="entry name" value="NTPase_1"/>
    <property type="match status" value="1"/>
</dbReference>
<dbReference type="InterPro" id="IPR004948">
    <property type="entry name" value="Nuc-triphosphatase_THEP1"/>
</dbReference>
<protein>
    <recommendedName>
        <fullName evidence="4">AAA+ ATPase domain-containing protein</fullName>
    </recommendedName>
</protein>
<proteinExistence type="predicted"/>
<name>A0A1D7YK81_9ACTN</name>
<evidence type="ECO:0000313" key="6">
    <source>
        <dbReference type="Proteomes" id="UP000094960"/>
    </source>
</evidence>
<keyword evidence="2" id="KW-0378">Hydrolase</keyword>
<keyword evidence="6" id="KW-1185">Reference proteome</keyword>
<accession>A0A1D7YK81</accession>
<dbReference type="InterPro" id="IPR003593">
    <property type="entry name" value="AAA+_ATPase"/>
</dbReference>
<sequence>MPTRILLEGRPGAGKTTLVRRLATLLRTRRAVGFTTEEIRYGGTRSGFALETLEGGHRAVLAHVDFPGPPRVGRYGVDLDVMEQFALPPLMSAAADPVPGDLVLIDELGRMELACTAFQDTVRCLFESDIDIVATVHAHRDPFTDALKQRPDITLLQVTRANRDTLPDDLAARLEKP</sequence>
<reference evidence="6" key="1">
    <citation type="submission" date="2016-09" db="EMBL/GenBank/DDBJ databases">
        <title>Streptomyces puniciscabiei strain:TW1S1 Genome sequencing and assembly.</title>
        <authorList>
            <person name="Kim M.-K."/>
            <person name="Kim S.B."/>
        </authorList>
    </citation>
    <scope>NUCLEOTIDE SEQUENCE [LARGE SCALE GENOMIC DNA]</scope>
    <source>
        <strain evidence="6">TW1S1</strain>
    </source>
</reference>
<evidence type="ECO:0000313" key="5">
    <source>
        <dbReference type="EMBL" id="AOR36008.1"/>
    </source>
</evidence>
<dbReference type="RefSeq" id="WP_069782521.1">
    <property type="nucleotide sequence ID" value="NZ_CP017248.1"/>
</dbReference>
<dbReference type="PANTHER" id="PTHR43146">
    <property type="entry name" value="CANCER-RELATED NUCLEOSIDE-TRIPHOSPHATASE"/>
    <property type="match status" value="1"/>
</dbReference>
<evidence type="ECO:0000256" key="2">
    <source>
        <dbReference type="ARBA" id="ARBA00022801"/>
    </source>
</evidence>
<dbReference type="GO" id="GO:0005524">
    <property type="term" value="F:ATP binding"/>
    <property type="evidence" value="ECO:0007669"/>
    <property type="project" value="UniProtKB-KW"/>
</dbReference>
<dbReference type="EMBL" id="CP017248">
    <property type="protein sequence ID" value="AOR36008.1"/>
    <property type="molecule type" value="Genomic_DNA"/>
</dbReference>
<dbReference type="KEGG" id="spun:BFF78_37590"/>
<dbReference type="Gene3D" id="3.40.50.300">
    <property type="entry name" value="P-loop containing nucleotide triphosphate hydrolases"/>
    <property type="match status" value="1"/>
</dbReference>
<organism evidence="5 6">
    <name type="scientific">Streptomyces fodineus</name>
    <dbReference type="NCBI Taxonomy" id="1904616"/>
    <lineage>
        <taxon>Bacteria</taxon>
        <taxon>Bacillati</taxon>
        <taxon>Actinomycetota</taxon>
        <taxon>Actinomycetes</taxon>
        <taxon>Kitasatosporales</taxon>
        <taxon>Streptomycetaceae</taxon>
        <taxon>Streptomyces</taxon>
    </lineage>
</organism>
<dbReference type="PANTHER" id="PTHR43146:SF1">
    <property type="entry name" value="CANCER-RELATED NUCLEOSIDE-TRIPHOSPHATASE"/>
    <property type="match status" value="1"/>
</dbReference>
<gene>
    <name evidence="5" type="ORF">BFF78_37590</name>
</gene>